<dbReference type="InterPro" id="IPR036629">
    <property type="entry name" value="YjbJ_sf"/>
</dbReference>
<evidence type="ECO:0000313" key="4">
    <source>
        <dbReference type="EMBL" id="ALE19324.1"/>
    </source>
</evidence>
<dbReference type="SUPFAM" id="SSF69047">
    <property type="entry name" value="Hypothetical protein YjbJ"/>
    <property type="match status" value="1"/>
</dbReference>
<feature type="compositionally biased region" description="Basic and acidic residues" evidence="2">
    <location>
        <begin position="1"/>
        <end position="22"/>
    </location>
</feature>
<organism evidence="4 6">
    <name type="scientific">Lawsonella clevelandensis</name>
    <dbReference type="NCBI Taxonomy" id="1528099"/>
    <lineage>
        <taxon>Bacteria</taxon>
        <taxon>Bacillati</taxon>
        <taxon>Actinomycetota</taxon>
        <taxon>Actinomycetes</taxon>
        <taxon>Mycobacteriales</taxon>
        <taxon>Lawsonellaceae</taxon>
        <taxon>Lawsonella</taxon>
    </lineage>
</organism>
<reference evidence="4 6" key="1">
    <citation type="journal article" date="2015" name="Genome Announc.">
        <title>Complete Genome Sequences for Two Strains of a Novel Fastidious, Partially Acid-Fast, Gram-Positive Corynebacterineae Bacterium, Derived from Human Clinical Samples.</title>
        <authorList>
            <person name="Nicholson A.C."/>
            <person name="Bell M."/>
            <person name="Humrighouse B.W."/>
            <person name="McQuiston J.R."/>
        </authorList>
    </citation>
    <scope>NUCLEOTIDE SEQUENCE [LARGE SCALE GENOMIC DNA]</scope>
    <source>
        <strain evidence="4 6">X1698</strain>
    </source>
</reference>
<dbReference type="Proteomes" id="UP000068137">
    <property type="component" value="Chromosome"/>
</dbReference>
<dbReference type="STRING" id="1528099.AL705_06965"/>
<feature type="region of interest" description="Disordered" evidence="2">
    <location>
        <begin position="1"/>
        <end position="40"/>
    </location>
</feature>
<dbReference type="RefSeq" id="WP_053962390.1">
    <property type="nucleotide sequence ID" value="NZ_CAJPTR010000046.1"/>
</dbReference>
<reference evidence="4" key="2">
    <citation type="journal article" date="2016" name="Int. J. Syst. Evol. Microbiol.">
        <title>Lawsonella clevelandensis gen. nov., sp. nov., a new member of the suborder Corynebacterineae isolated from human abscesses.</title>
        <authorList>
            <person name="Bell M.E."/>
            <person name="Bernard K.A."/>
            <person name="Harrington S.M."/>
            <person name="Patel N.B."/>
            <person name="Tucker T.A."/>
            <person name="Metcalfe M.G."/>
            <person name="McQuiston J.R."/>
        </authorList>
    </citation>
    <scope>NUCLEOTIDE SEQUENCE</scope>
    <source>
        <strain evidence="4">X1698</strain>
    </source>
</reference>
<dbReference type="Gene3D" id="1.10.1470.10">
    <property type="entry name" value="YjbJ"/>
    <property type="match status" value="1"/>
</dbReference>
<feature type="domain" description="CsbD-like" evidence="3">
    <location>
        <begin position="5"/>
        <end position="57"/>
    </location>
</feature>
<dbReference type="Proteomes" id="UP000324288">
    <property type="component" value="Chromosome"/>
</dbReference>
<proteinExistence type="inferred from homology"/>
<evidence type="ECO:0000313" key="6">
    <source>
        <dbReference type="Proteomes" id="UP000068137"/>
    </source>
</evidence>
<keyword evidence="7" id="KW-1185">Reference proteome</keyword>
<dbReference type="InterPro" id="IPR008462">
    <property type="entry name" value="CsbD"/>
</dbReference>
<evidence type="ECO:0000256" key="2">
    <source>
        <dbReference type="SAM" id="MobiDB-lite"/>
    </source>
</evidence>
<dbReference type="OrthoDB" id="2143260at2"/>
<dbReference type="Pfam" id="PF05532">
    <property type="entry name" value="CsbD"/>
    <property type="match status" value="1"/>
</dbReference>
<evidence type="ECO:0000313" key="7">
    <source>
        <dbReference type="Proteomes" id="UP000324288"/>
    </source>
</evidence>
<dbReference type="AlphaFoldDB" id="A0A0M3TBW2"/>
<evidence type="ECO:0000313" key="5">
    <source>
        <dbReference type="EMBL" id="VHO01453.1"/>
    </source>
</evidence>
<dbReference type="EMBL" id="CP012390">
    <property type="protein sequence ID" value="ALE19324.1"/>
    <property type="molecule type" value="Genomic_DNA"/>
</dbReference>
<comment type="similarity">
    <text evidence="1">Belongs to the UPF0337 (CsbD) family.</text>
</comment>
<dbReference type="EMBL" id="LR584267">
    <property type="protein sequence ID" value="VHO01453.1"/>
    <property type="molecule type" value="Genomic_DNA"/>
</dbReference>
<name>A0A0M3TBW2_9ACTN</name>
<sequence length="75" mass="7603">MSLEDKIKNTAEDVAGKAKEGVGDVAGDEQLKAEGKVDQASASAKDALADAKDAASKEAGKVADKAKGFINGLKK</sequence>
<evidence type="ECO:0000256" key="1">
    <source>
        <dbReference type="ARBA" id="ARBA00009129"/>
    </source>
</evidence>
<gene>
    <name evidence="4" type="ORF">AL705_06965</name>
    <name evidence="5" type="ORF">LC603019_01381</name>
</gene>
<reference evidence="5 7" key="3">
    <citation type="submission" date="2019-04" db="EMBL/GenBank/DDBJ databases">
        <authorList>
            <person name="Seth-Smith MB H."/>
            <person name="Seth-Smith H."/>
        </authorList>
    </citation>
    <scope>NUCLEOTIDE SEQUENCE [LARGE SCALE GENOMIC DNA]</scope>
    <source>
        <strain evidence="5">USB-603019</strain>
    </source>
</reference>
<accession>A0A0M3TBW2</accession>
<protein>
    <recommendedName>
        <fullName evidence="3">CsbD-like domain-containing protein</fullName>
    </recommendedName>
</protein>
<evidence type="ECO:0000259" key="3">
    <source>
        <dbReference type="Pfam" id="PF05532"/>
    </source>
</evidence>
<dbReference type="GeneID" id="84895279"/>
<dbReference type="KEGG" id="cbq:AL705_06965"/>